<dbReference type="InterPro" id="IPR001647">
    <property type="entry name" value="HTH_TetR"/>
</dbReference>
<organism evidence="4 5">
    <name type="scientific">Flavivirga aquimarina</name>
    <dbReference type="NCBI Taxonomy" id="2027862"/>
    <lineage>
        <taxon>Bacteria</taxon>
        <taxon>Pseudomonadati</taxon>
        <taxon>Bacteroidota</taxon>
        <taxon>Flavobacteriia</taxon>
        <taxon>Flavobacteriales</taxon>
        <taxon>Flavobacteriaceae</taxon>
        <taxon>Flavivirga</taxon>
    </lineage>
</organism>
<evidence type="ECO:0000259" key="3">
    <source>
        <dbReference type="PROSITE" id="PS50977"/>
    </source>
</evidence>
<proteinExistence type="predicted"/>
<evidence type="ECO:0000256" key="1">
    <source>
        <dbReference type="ARBA" id="ARBA00023125"/>
    </source>
</evidence>
<keyword evidence="5" id="KW-1185">Reference proteome</keyword>
<dbReference type="EMBL" id="JAUOEK010000118">
    <property type="protein sequence ID" value="MDO5970271.1"/>
    <property type="molecule type" value="Genomic_DNA"/>
</dbReference>
<feature type="DNA-binding region" description="H-T-H motif" evidence="2">
    <location>
        <begin position="34"/>
        <end position="53"/>
    </location>
</feature>
<dbReference type="InterPro" id="IPR009057">
    <property type="entry name" value="Homeodomain-like_sf"/>
</dbReference>
<dbReference type="RefSeq" id="WP_303277962.1">
    <property type="nucleotide sequence ID" value="NZ_JAUOEK010000118.1"/>
</dbReference>
<feature type="domain" description="HTH tetR-type" evidence="3">
    <location>
        <begin position="11"/>
        <end position="71"/>
    </location>
</feature>
<dbReference type="SUPFAM" id="SSF46689">
    <property type="entry name" value="Homeodomain-like"/>
    <property type="match status" value="1"/>
</dbReference>
<dbReference type="InterPro" id="IPR050624">
    <property type="entry name" value="HTH-type_Tx_Regulator"/>
</dbReference>
<dbReference type="Gene3D" id="1.10.357.10">
    <property type="entry name" value="Tetracycline Repressor, domain 2"/>
    <property type="match status" value="1"/>
</dbReference>
<dbReference type="Proteomes" id="UP001176883">
    <property type="component" value="Unassembled WGS sequence"/>
</dbReference>
<evidence type="ECO:0000313" key="5">
    <source>
        <dbReference type="Proteomes" id="UP001176883"/>
    </source>
</evidence>
<dbReference type="PANTHER" id="PTHR43479">
    <property type="entry name" value="ACREF/ENVCD OPERON REPRESSOR-RELATED"/>
    <property type="match status" value="1"/>
</dbReference>
<dbReference type="PROSITE" id="PS50977">
    <property type="entry name" value="HTH_TETR_2"/>
    <property type="match status" value="1"/>
</dbReference>
<accession>A0ABT8WB44</accession>
<reference evidence="4" key="1">
    <citation type="submission" date="2023-07" db="EMBL/GenBank/DDBJ databases">
        <title>Two novel species in the genus Flavivirga.</title>
        <authorList>
            <person name="Kwon K."/>
        </authorList>
    </citation>
    <scope>NUCLEOTIDE SEQUENCE</scope>
    <source>
        <strain evidence="4">KCTC 52353</strain>
    </source>
</reference>
<comment type="caution">
    <text evidence="4">The sequence shown here is derived from an EMBL/GenBank/DDBJ whole genome shotgun (WGS) entry which is preliminary data.</text>
</comment>
<keyword evidence="1 2" id="KW-0238">DNA-binding</keyword>
<evidence type="ECO:0000256" key="2">
    <source>
        <dbReference type="PROSITE-ProRule" id="PRU00335"/>
    </source>
</evidence>
<sequence length="221" mass="25576">MPKETFLKLNEAKRKQITDAFLKECAVKTYDEASVSVVVKKLGIAKGSIYQYFDNKLDLFLYLIGECSAVKMPYVESIKREDYSDFWSYFRDLFLCGYRFDKENPLQSHFLHSLLENLNSPSIKHLFKDMMKQTVSAFEGIVENEIELGLFKNNMPIKTMGFLLYKVGVSIQEELLFEGAINPLKSIESNSPIYEGKKELLMQKVDDYIALVKPSFNKKQL</sequence>
<evidence type="ECO:0000313" key="4">
    <source>
        <dbReference type="EMBL" id="MDO5970271.1"/>
    </source>
</evidence>
<name>A0ABT8WB44_9FLAO</name>
<dbReference type="PANTHER" id="PTHR43479:SF11">
    <property type="entry name" value="ACREF_ENVCD OPERON REPRESSOR-RELATED"/>
    <property type="match status" value="1"/>
</dbReference>
<gene>
    <name evidence="4" type="ORF">Q4Q35_10685</name>
</gene>
<protein>
    <submittedName>
        <fullName evidence="4">TetR/AcrR family transcriptional regulator</fullName>
    </submittedName>
</protein>
<dbReference type="Pfam" id="PF00440">
    <property type="entry name" value="TetR_N"/>
    <property type="match status" value="1"/>
</dbReference>